<sequence length="311" mass="33061">MAFFSVNKNLIQILVLLVTATVAVGARPRILELWVPETDLLTYHNGAVLQGNIPVSILWYGYFTSNQKSIVTDFLLSLTSTTQASAPSVSQWWSTIDQLYLSKVGNNGQPSQVSLGNQVSDESCSIGKYLTVSQISQLAAKSGTQQGGVTLVLTADDVAVEEFCNNHCGLHASDQSTKSTYIWVGNSASQCPGQCAWPFHQPMYGPQNITLGAPNGDVGIDAMVINIASLLAGTVTNPFGDGYFQGSKEAPLEAATACQGIYGKGAYPGYPGQLQMDPTDGCSYNAYGANSRKYLLPGLFDPSTSTCSTLV</sequence>
<evidence type="ECO:0000256" key="6">
    <source>
        <dbReference type="SAM" id="SignalP"/>
    </source>
</evidence>
<feature type="chain" id="PRO_5042068763" evidence="6">
    <location>
        <begin position="26"/>
        <end position="311"/>
    </location>
</feature>
<dbReference type="GO" id="GO:0048046">
    <property type="term" value="C:apoplast"/>
    <property type="evidence" value="ECO:0007669"/>
    <property type="project" value="UniProtKB-SubCell"/>
</dbReference>
<protein>
    <submittedName>
        <fullName evidence="7">Uncharacterized protein</fullName>
    </submittedName>
</protein>
<comment type="similarity">
    <text evidence="5">Belongs to the EXORDIUM family.</text>
</comment>
<dbReference type="Pfam" id="PF04674">
    <property type="entry name" value="Phi_1"/>
    <property type="match status" value="1"/>
</dbReference>
<evidence type="ECO:0000256" key="4">
    <source>
        <dbReference type="ARBA" id="ARBA00022729"/>
    </source>
</evidence>
<gene>
    <name evidence="7" type="ORF">LUZ61_004184</name>
</gene>
<dbReference type="EMBL" id="JAMRDG010000001">
    <property type="protein sequence ID" value="KAJ3700479.1"/>
    <property type="molecule type" value="Genomic_DNA"/>
</dbReference>
<name>A0AAD6ETH1_9POAL</name>
<evidence type="ECO:0000256" key="3">
    <source>
        <dbReference type="ARBA" id="ARBA00022525"/>
    </source>
</evidence>
<reference evidence="7 8" key="1">
    <citation type="journal article" date="2022" name="Cell">
        <title>Repeat-based holocentromeres influence genome architecture and karyotype evolution.</title>
        <authorList>
            <person name="Hofstatter P.G."/>
            <person name="Thangavel G."/>
            <person name="Lux T."/>
            <person name="Neumann P."/>
            <person name="Vondrak T."/>
            <person name="Novak P."/>
            <person name="Zhang M."/>
            <person name="Costa L."/>
            <person name="Castellani M."/>
            <person name="Scott A."/>
            <person name="Toegelov H."/>
            <person name="Fuchs J."/>
            <person name="Mata-Sucre Y."/>
            <person name="Dias Y."/>
            <person name="Vanzela A.L.L."/>
            <person name="Huettel B."/>
            <person name="Almeida C.C.S."/>
            <person name="Simkova H."/>
            <person name="Souza G."/>
            <person name="Pedrosa-Harand A."/>
            <person name="Macas J."/>
            <person name="Mayer K.F.X."/>
            <person name="Houben A."/>
            <person name="Marques A."/>
        </authorList>
    </citation>
    <scope>NUCLEOTIDE SEQUENCE [LARGE SCALE GENOMIC DNA]</scope>
    <source>
        <strain evidence="7">RhyTen1mFocal</strain>
    </source>
</reference>
<keyword evidence="3" id="KW-0964">Secreted</keyword>
<accession>A0AAD6ETH1</accession>
<dbReference type="AlphaFoldDB" id="A0AAD6ETH1"/>
<keyword evidence="4 6" id="KW-0732">Signal</keyword>
<feature type="signal peptide" evidence="6">
    <location>
        <begin position="1"/>
        <end position="25"/>
    </location>
</feature>
<evidence type="ECO:0000256" key="5">
    <source>
        <dbReference type="ARBA" id="ARBA00023591"/>
    </source>
</evidence>
<dbReference type="PANTHER" id="PTHR31279">
    <property type="entry name" value="PROTEIN EXORDIUM-LIKE 5"/>
    <property type="match status" value="1"/>
</dbReference>
<dbReference type="Proteomes" id="UP001210211">
    <property type="component" value="Unassembled WGS sequence"/>
</dbReference>
<evidence type="ECO:0000313" key="8">
    <source>
        <dbReference type="Proteomes" id="UP001210211"/>
    </source>
</evidence>
<comment type="caution">
    <text evidence="7">The sequence shown here is derived from an EMBL/GenBank/DDBJ whole genome shotgun (WGS) entry which is preliminary data.</text>
</comment>
<dbReference type="PANTHER" id="PTHR31279:SF72">
    <property type="entry name" value="OS02G0756800 PROTEIN"/>
    <property type="match status" value="1"/>
</dbReference>
<evidence type="ECO:0000256" key="1">
    <source>
        <dbReference type="ARBA" id="ARBA00004271"/>
    </source>
</evidence>
<dbReference type="InterPro" id="IPR006766">
    <property type="entry name" value="EXORDIUM-like"/>
</dbReference>
<evidence type="ECO:0000256" key="2">
    <source>
        <dbReference type="ARBA" id="ARBA00022523"/>
    </source>
</evidence>
<keyword evidence="2" id="KW-0052">Apoplast</keyword>
<evidence type="ECO:0000313" key="7">
    <source>
        <dbReference type="EMBL" id="KAJ3700479.1"/>
    </source>
</evidence>
<comment type="subcellular location">
    <subcellularLocation>
        <location evidence="1">Secreted</location>
        <location evidence="1">Extracellular space</location>
        <location evidence="1">Apoplast</location>
    </subcellularLocation>
</comment>
<proteinExistence type="inferred from homology"/>
<organism evidence="7 8">
    <name type="scientific">Rhynchospora tenuis</name>
    <dbReference type="NCBI Taxonomy" id="198213"/>
    <lineage>
        <taxon>Eukaryota</taxon>
        <taxon>Viridiplantae</taxon>
        <taxon>Streptophyta</taxon>
        <taxon>Embryophyta</taxon>
        <taxon>Tracheophyta</taxon>
        <taxon>Spermatophyta</taxon>
        <taxon>Magnoliopsida</taxon>
        <taxon>Liliopsida</taxon>
        <taxon>Poales</taxon>
        <taxon>Cyperaceae</taxon>
        <taxon>Cyperoideae</taxon>
        <taxon>Rhynchosporeae</taxon>
        <taxon>Rhynchospora</taxon>
    </lineage>
</organism>
<keyword evidence="8" id="KW-1185">Reference proteome</keyword>